<dbReference type="InterPro" id="IPR034660">
    <property type="entry name" value="DinB/YfiT-like"/>
</dbReference>
<dbReference type="InterPro" id="IPR012550">
    <property type="entry name" value="DUF1706"/>
</dbReference>
<name>A0A139RL16_STROR</name>
<proteinExistence type="predicted"/>
<evidence type="ECO:0008006" key="3">
    <source>
        <dbReference type="Google" id="ProtNLM"/>
    </source>
</evidence>
<accession>A0A139RL16</accession>
<dbReference type="EMBL" id="LQZE01000227">
    <property type="protein sequence ID" value="KXU15449.1"/>
    <property type="molecule type" value="Genomic_DNA"/>
</dbReference>
<evidence type="ECO:0000313" key="1">
    <source>
        <dbReference type="EMBL" id="KXU15449.1"/>
    </source>
</evidence>
<organism evidence="1 2">
    <name type="scientific">Streptococcus oralis</name>
    <dbReference type="NCBI Taxonomy" id="1303"/>
    <lineage>
        <taxon>Bacteria</taxon>
        <taxon>Bacillati</taxon>
        <taxon>Bacillota</taxon>
        <taxon>Bacilli</taxon>
        <taxon>Lactobacillales</taxon>
        <taxon>Streptococcaceae</taxon>
        <taxon>Streptococcus</taxon>
    </lineage>
</organism>
<comment type="caution">
    <text evidence="1">The sequence shown here is derived from an EMBL/GenBank/DDBJ whole genome shotgun (WGS) entry which is preliminary data.</text>
</comment>
<reference evidence="1 2" key="1">
    <citation type="submission" date="2016-01" db="EMBL/GenBank/DDBJ databases">
        <title>Highly variable Streptococcus oralis are common among viridans streptococci isolated from primates.</title>
        <authorList>
            <person name="Denapaite D."/>
            <person name="Rieger M."/>
            <person name="Koendgen S."/>
            <person name="Brueckner R."/>
            <person name="Ochigava I."/>
            <person name="Kappeler P."/>
            <person name="Maetz-Rensing K."/>
            <person name="Leendertz F."/>
            <person name="Hakenbeck R."/>
        </authorList>
    </citation>
    <scope>NUCLEOTIDE SEQUENCE [LARGE SCALE GENOMIC DNA]</scope>
    <source>
        <strain evidence="1 2">DD17</strain>
    </source>
</reference>
<dbReference type="Pfam" id="PF08020">
    <property type="entry name" value="DUF1706"/>
    <property type="match status" value="1"/>
</dbReference>
<dbReference type="Proteomes" id="UP000072989">
    <property type="component" value="Unassembled WGS sequence"/>
</dbReference>
<gene>
    <name evidence="1" type="ORF">SORDD17_01083</name>
</gene>
<dbReference type="AlphaFoldDB" id="A0A139RL16"/>
<evidence type="ECO:0000313" key="2">
    <source>
        <dbReference type="Proteomes" id="UP000072989"/>
    </source>
</evidence>
<sequence length="70" mass="8202">MRKRARLFIGEFGEVVELDKDTLLAVVDRSPAQMIAYQLGWMSLIQQWEQEERPHPDYTCNQLGALYQAF</sequence>
<protein>
    <recommendedName>
        <fullName evidence="3">Cytoplasmic protein</fullName>
    </recommendedName>
</protein>
<dbReference type="Gene3D" id="1.20.120.450">
    <property type="entry name" value="dinb family like domain"/>
    <property type="match status" value="1"/>
</dbReference>
<dbReference type="PATRIC" id="fig|1303.87.peg.1304"/>